<dbReference type="Proteomes" id="UP000094056">
    <property type="component" value="Unassembled WGS sequence"/>
</dbReference>
<evidence type="ECO:0000313" key="2">
    <source>
        <dbReference type="Proteomes" id="UP000094056"/>
    </source>
</evidence>
<gene>
    <name evidence="1" type="ORF">SCARUB_05175</name>
</gene>
<organism evidence="1 2">
    <name type="scientific">Candidatus Scalindua rubra</name>
    <dbReference type="NCBI Taxonomy" id="1872076"/>
    <lineage>
        <taxon>Bacteria</taxon>
        <taxon>Pseudomonadati</taxon>
        <taxon>Planctomycetota</taxon>
        <taxon>Candidatus Brocadiia</taxon>
        <taxon>Candidatus Brocadiales</taxon>
        <taxon>Candidatus Scalinduaceae</taxon>
        <taxon>Candidatus Scalindua</taxon>
    </lineage>
</organism>
<accession>A0A1E3X1Z5</accession>
<comment type="caution">
    <text evidence="1">The sequence shown here is derived from an EMBL/GenBank/DDBJ whole genome shotgun (WGS) entry which is preliminary data.</text>
</comment>
<name>A0A1E3X1Z5_9BACT</name>
<sequence length="145" mass="16547">MIKFPSTKELIERLKETINKYENEKLIGIELLINAMKDRSSDPKCLFCSSEEIIPLDIPMLESLNQFNPKETKDVKNINFQHSGCGGNLKIENLTLRLAIINPKRVYDIDGYLLQDSEGSKDIGRDSFKDLEHLSLYAGSRTKNV</sequence>
<dbReference type="AlphaFoldDB" id="A0A1E3X1Z5"/>
<proteinExistence type="predicted"/>
<reference evidence="1 2" key="1">
    <citation type="submission" date="2016-07" db="EMBL/GenBank/DDBJ databases">
        <title>Draft genome of Scalindua rubra, obtained from a brine-seawater interface in the Red Sea, sheds light on salt adaptation in anammox bacteria.</title>
        <authorList>
            <person name="Speth D.R."/>
            <person name="Lagkouvardos I."/>
            <person name="Wang Y."/>
            <person name="Qian P.-Y."/>
            <person name="Dutilh B.E."/>
            <person name="Jetten M.S."/>
        </authorList>
    </citation>
    <scope>NUCLEOTIDE SEQUENCE [LARGE SCALE GENOMIC DNA]</scope>
    <source>
        <strain evidence="1">BSI-1</strain>
    </source>
</reference>
<dbReference type="EMBL" id="MAYW01000396">
    <property type="protein sequence ID" value="ODS29723.1"/>
    <property type="molecule type" value="Genomic_DNA"/>
</dbReference>
<evidence type="ECO:0000313" key="1">
    <source>
        <dbReference type="EMBL" id="ODS29723.1"/>
    </source>
</evidence>
<protein>
    <submittedName>
        <fullName evidence="1">Uncharacterized protein</fullName>
    </submittedName>
</protein>